<evidence type="ECO:0000313" key="9">
    <source>
        <dbReference type="Proteomes" id="UP000663852"/>
    </source>
</evidence>
<dbReference type="EMBL" id="CAJNOJ010000021">
    <property type="protein sequence ID" value="CAF0846494.1"/>
    <property type="molecule type" value="Genomic_DNA"/>
</dbReference>
<comment type="pathway">
    <text evidence="1">Cofactor biosynthesis; tetrahydrofolate biosynthesis; 5,6,7,8-tetrahydrofolate from 7,8-dihydrofolate: step 1/1.</text>
</comment>
<dbReference type="PANTHER" id="PTHR48069">
    <property type="entry name" value="DIHYDROFOLATE REDUCTASE"/>
    <property type="match status" value="1"/>
</dbReference>
<evidence type="ECO:0000259" key="7">
    <source>
        <dbReference type="PROSITE" id="PS51330"/>
    </source>
</evidence>
<dbReference type="EC" id="1.5.1.3" evidence="2"/>
<dbReference type="GO" id="GO:0050661">
    <property type="term" value="F:NADP binding"/>
    <property type="evidence" value="ECO:0007669"/>
    <property type="project" value="InterPro"/>
</dbReference>
<feature type="domain" description="DHFR" evidence="7">
    <location>
        <begin position="31"/>
        <end position="229"/>
    </location>
</feature>
<dbReference type="GO" id="GO:0006730">
    <property type="term" value="P:one-carbon metabolic process"/>
    <property type="evidence" value="ECO:0007669"/>
    <property type="project" value="UniProtKB-KW"/>
</dbReference>
<dbReference type="GO" id="GO:0046654">
    <property type="term" value="P:tetrahydrofolate biosynthetic process"/>
    <property type="evidence" value="ECO:0007669"/>
    <property type="project" value="InterPro"/>
</dbReference>
<keyword evidence="3" id="KW-0554">One-carbon metabolism</keyword>
<dbReference type="GO" id="GO:0046452">
    <property type="term" value="P:dihydrofolate metabolic process"/>
    <property type="evidence" value="ECO:0007669"/>
    <property type="project" value="TreeGrafter"/>
</dbReference>
<keyword evidence="5" id="KW-0560">Oxidoreductase</keyword>
<dbReference type="Pfam" id="PF00186">
    <property type="entry name" value="DHFR_1"/>
    <property type="match status" value="1"/>
</dbReference>
<name>A0A813VQ10_ADIRI</name>
<dbReference type="PRINTS" id="PR00070">
    <property type="entry name" value="DHFR"/>
</dbReference>
<sequence>MSSGFTSANFLCQASTDILLLIHRKMDTKPFMNIVVAMDKVNTIGHQGKVPWAPLPTDNKWYLTHSTTTKDPAKRNAIIAGRSTFEDASQFDRKYVSRWHFIVITSQSLERFFDTHSNIERNHIDVVHSFEESAQKAKELLEQPSAMIESVYVFGGVKPYEEAMERQLVKRVYLTRVFAEFNDCEHRLSKFDLNGFKRVKRSSNELISEYDDKIIEENGWEYQFQVYERDD</sequence>
<dbReference type="GO" id="GO:0046655">
    <property type="term" value="P:folic acid metabolic process"/>
    <property type="evidence" value="ECO:0007669"/>
    <property type="project" value="TreeGrafter"/>
</dbReference>
<comment type="caution">
    <text evidence="8">The sequence shown here is derived from an EMBL/GenBank/DDBJ whole genome shotgun (WGS) entry which is preliminary data.</text>
</comment>
<evidence type="ECO:0000313" key="8">
    <source>
        <dbReference type="EMBL" id="CAF0846494.1"/>
    </source>
</evidence>
<organism evidence="8 9">
    <name type="scientific">Adineta ricciae</name>
    <name type="common">Rotifer</name>
    <dbReference type="NCBI Taxonomy" id="249248"/>
    <lineage>
        <taxon>Eukaryota</taxon>
        <taxon>Metazoa</taxon>
        <taxon>Spiralia</taxon>
        <taxon>Gnathifera</taxon>
        <taxon>Rotifera</taxon>
        <taxon>Eurotatoria</taxon>
        <taxon>Bdelloidea</taxon>
        <taxon>Adinetida</taxon>
        <taxon>Adinetidae</taxon>
        <taxon>Adineta</taxon>
    </lineage>
</organism>
<dbReference type="InterPro" id="IPR012259">
    <property type="entry name" value="DHFR"/>
</dbReference>
<dbReference type="Proteomes" id="UP000663852">
    <property type="component" value="Unassembled WGS sequence"/>
</dbReference>
<accession>A0A813VQ10</accession>
<keyword evidence="4" id="KW-0521">NADP</keyword>
<dbReference type="GO" id="GO:0005739">
    <property type="term" value="C:mitochondrion"/>
    <property type="evidence" value="ECO:0007669"/>
    <property type="project" value="TreeGrafter"/>
</dbReference>
<dbReference type="PROSITE" id="PS51330">
    <property type="entry name" value="DHFR_2"/>
    <property type="match status" value="1"/>
</dbReference>
<evidence type="ECO:0000256" key="2">
    <source>
        <dbReference type="ARBA" id="ARBA00012856"/>
    </source>
</evidence>
<evidence type="ECO:0000256" key="5">
    <source>
        <dbReference type="ARBA" id="ARBA00023002"/>
    </source>
</evidence>
<dbReference type="GO" id="GO:0004146">
    <property type="term" value="F:dihydrofolate reductase activity"/>
    <property type="evidence" value="ECO:0007669"/>
    <property type="project" value="UniProtKB-EC"/>
</dbReference>
<evidence type="ECO:0000256" key="6">
    <source>
        <dbReference type="ARBA" id="ARBA00048873"/>
    </source>
</evidence>
<dbReference type="CDD" id="cd00209">
    <property type="entry name" value="DHFR"/>
    <property type="match status" value="1"/>
</dbReference>
<protein>
    <recommendedName>
        <fullName evidence="2">dihydrofolate reductase</fullName>
        <ecNumber evidence="2">1.5.1.3</ecNumber>
    </recommendedName>
</protein>
<evidence type="ECO:0000256" key="1">
    <source>
        <dbReference type="ARBA" id="ARBA00004903"/>
    </source>
</evidence>
<proteinExistence type="predicted"/>
<dbReference type="OrthoDB" id="4664297at2759"/>
<dbReference type="Gene3D" id="3.40.430.10">
    <property type="entry name" value="Dihydrofolate Reductase, subunit A"/>
    <property type="match status" value="1"/>
</dbReference>
<comment type="catalytic activity">
    <reaction evidence="6">
        <text>(6S)-5,6,7,8-tetrahydrofolate + NADP(+) = 7,8-dihydrofolate + NADPH + H(+)</text>
        <dbReference type="Rhea" id="RHEA:15009"/>
        <dbReference type="ChEBI" id="CHEBI:15378"/>
        <dbReference type="ChEBI" id="CHEBI:57451"/>
        <dbReference type="ChEBI" id="CHEBI:57453"/>
        <dbReference type="ChEBI" id="CHEBI:57783"/>
        <dbReference type="ChEBI" id="CHEBI:58349"/>
        <dbReference type="EC" id="1.5.1.3"/>
    </reaction>
</comment>
<dbReference type="AlphaFoldDB" id="A0A813VQ10"/>
<evidence type="ECO:0000256" key="3">
    <source>
        <dbReference type="ARBA" id="ARBA00022563"/>
    </source>
</evidence>
<gene>
    <name evidence="8" type="ORF">EDS130_LOCUS7097</name>
</gene>
<evidence type="ECO:0000256" key="4">
    <source>
        <dbReference type="ARBA" id="ARBA00022857"/>
    </source>
</evidence>
<dbReference type="InterPro" id="IPR024072">
    <property type="entry name" value="DHFR-like_dom_sf"/>
</dbReference>
<dbReference type="SUPFAM" id="SSF53597">
    <property type="entry name" value="Dihydrofolate reductase-like"/>
    <property type="match status" value="1"/>
</dbReference>
<dbReference type="InterPro" id="IPR001796">
    <property type="entry name" value="DHFR_dom"/>
</dbReference>
<dbReference type="PANTHER" id="PTHR48069:SF3">
    <property type="entry name" value="DIHYDROFOLATE REDUCTASE"/>
    <property type="match status" value="1"/>
</dbReference>
<reference evidence="8" key="1">
    <citation type="submission" date="2021-02" db="EMBL/GenBank/DDBJ databases">
        <authorList>
            <person name="Nowell W R."/>
        </authorList>
    </citation>
    <scope>NUCLEOTIDE SEQUENCE</scope>
</reference>